<dbReference type="AlphaFoldDB" id="S8DYZ8"/>
<name>S8DYZ8_FOMSC</name>
<dbReference type="EMBL" id="KE504173">
    <property type="protein sequence ID" value="EPS97777.1"/>
    <property type="molecule type" value="Genomic_DNA"/>
</dbReference>
<dbReference type="HOGENOM" id="CLU_880098_0_0_1"/>
<organism evidence="1 2">
    <name type="scientific">Fomitopsis schrenkii</name>
    <name type="common">Brown rot fungus</name>
    <dbReference type="NCBI Taxonomy" id="2126942"/>
    <lineage>
        <taxon>Eukaryota</taxon>
        <taxon>Fungi</taxon>
        <taxon>Dikarya</taxon>
        <taxon>Basidiomycota</taxon>
        <taxon>Agaricomycotina</taxon>
        <taxon>Agaricomycetes</taxon>
        <taxon>Polyporales</taxon>
        <taxon>Fomitopsis</taxon>
    </lineage>
</organism>
<accession>S8DYZ8</accession>
<keyword evidence="2" id="KW-1185">Reference proteome</keyword>
<dbReference type="Proteomes" id="UP000015241">
    <property type="component" value="Unassembled WGS sequence"/>
</dbReference>
<evidence type="ECO:0000313" key="2">
    <source>
        <dbReference type="Proteomes" id="UP000015241"/>
    </source>
</evidence>
<reference evidence="1 2" key="1">
    <citation type="journal article" date="2012" name="Science">
        <title>The Paleozoic origin of enzymatic lignin decomposition reconstructed from 31 fungal genomes.</title>
        <authorList>
            <person name="Floudas D."/>
            <person name="Binder M."/>
            <person name="Riley R."/>
            <person name="Barry K."/>
            <person name="Blanchette R.A."/>
            <person name="Henrissat B."/>
            <person name="Martinez A.T."/>
            <person name="Otillar R."/>
            <person name="Spatafora J.W."/>
            <person name="Yadav J.S."/>
            <person name="Aerts A."/>
            <person name="Benoit I."/>
            <person name="Boyd A."/>
            <person name="Carlson A."/>
            <person name="Copeland A."/>
            <person name="Coutinho P.M."/>
            <person name="de Vries R.P."/>
            <person name="Ferreira P."/>
            <person name="Findley K."/>
            <person name="Foster B."/>
            <person name="Gaskell J."/>
            <person name="Glotzer D."/>
            <person name="Gorecki P."/>
            <person name="Heitman J."/>
            <person name="Hesse C."/>
            <person name="Hori C."/>
            <person name="Igarashi K."/>
            <person name="Jurgens J.A."/>
            <person name="Kallen N."/>
            <person name="Kersten P."/>
            <person name="Kohler A."/>
            <person name="Kuees U."/>
            <person name="Kumar T.K.A."/>
            <person name="Kuo A."/>
            <person name="LaButti K."/>
            <person name="Larrondo L.F."/>
            <person name="Lindquist E."/>
            <person name="Ling A."/>
            <person name="Lombard V."/>
            <person name="Lucas S."/>
            <person name="Lundell T."/>
            <person name="Martin R."/>
            <person name="McLaughlin D.J."/>
            <person name="Morgenstern I."/>
            <person name="Morin E."/>
            <person name="Murat C."/>
            <person name="Nagy L.G."/>
            <person name="Nolan M."/>
            <person name="Ohm R.A."/>
            <person name="Patyshakuliyeva A."/>
            <person name="Rokas A."/>
            <person name="Ruiz-Duenas F.J."/>
            <person name="Sabat G."/>
            <person name="Salamov A."/>
            <person name="Samejima M."/>
            <person name="Schmutz J."/>
            <person name="Slot J.C."/>
            <person name="St John F."/>
            <person name="Stenlid J."/>
            <person name="Sun H."/>
            <person name="Sun S."/>
            <person name="Syed K."/>
            <person name="Tsang A."/>
            <person name="Wiebenga A."/>
            <person name="Young D."/>
            <person name="Pisabarro A."/>
            <person name="Eastwood D.C."/>
            <person name="Martin F."/>
            <person name="Cullen D."/>
            <person name="Grigoriev I.V."/>
            <person name="Hibbett D.S."/>
        </authorList>
    </citation>
    <scope>NUCLEOTIDE SEQUENCE</scope>
    <source>
        <strain evidence="2">FP-58527</strain>
    </source>
</reference>
<sequence>MFRAEVSALFLEQDHSSFANARTPSWPSFPVCWLAPTALWILRKCPASELLVVARIMLWLGAYVWGHMQSLCSYPLVSTTFRSCDTIVTNRTVWAAIPLLLGAQVTGLEQVINQTDDNLDIVMDLSETRISSLDLAILVQSSMLSNRDQISALIHKLADDALDLNRALQVFSAKVGAGFDRIVTMNDHLYRVLRSATASNPNCRVGALPQGVDDCPLHFHYPDITSSYDRTLHTYETVLHDLLQSSATSLLKATVFDADLVSVLSVIGGERLELDLAKGQLGSLWTFLGANNHRLFRLARNEHVLSRVGDYSFRALRYLRSVQDSLENMQRQLEELKLVASGALISEAASPEMVLEMLARGLERLGSARINGAERKARLLDGP</sequence>
<protein>
    <submittedName>
        <fullName evidence="1">Uncharacterized protein</fullName>
    </submittedName>
</protein>
<dbReference type="InParanoid" id="S8DYZ8"/>
<gene>
    <name evidence="1" type="ORF">FOMPIDRAFT_82372</name>
</gene>
<proteinExistence type="predicted"/>
<dbReference type="STRING" id="743788.S8DYZ8"/>
<dbReference type="OrthoDB" id="2744237at2759"/>
<evidence type="ECO:0000313" key="1">
    <source>
        <dbReference type="EMBL" id="EPS97777.1"/>
    </source>
</evidence>